<dbReference type="Gene3D" id="3.30.2450.20">
    <property type="match status" value="1"/>
</dbReference>
<gene>
    <name evidence="2" type="ORF">JK361_34480</name>
</gene>
<dbReference type="InterPro" id="IPR040509">
    <property type="entry name" value="CdiI_C"/>
</dbReference>
<organism evidence="2 3">
    <name type="scientific">Streptomyces musisoli</name>
    <dbReference type="NCBI Taxonomy" id="2802280"/>
    <lineage>
        <taxon>Bacteria</taxon>
        <taxon>Bacillati</taxon>
        <taxon>Actinomycetota</taxon>
        <taxon>Actinomycetes</taxon>
        <taxon>Kitasatosporales</taxon>
        <taxon>Streptomycetaceae</taxon>
        <taxon>Streptomyces</taxon>
    </lineage>
</organism>
<dbReference type="Pfam" id="PF18228">
    <property type="entry name" value="CdiI_N"/>
    <property type="match status" value="1"/>
</dbReference>
<comment type="caution">
    <text evidence="2">The sequence shown here is derived from an EMBL/GenBank/DDBJ whole genome shotgun (WGS) entry which is preliminary data.</text>
</comment>
<sequence>MDLTYWDVGQYQTSWAQSLRVLESEDDATSCLISSITDPANINFIFCWPLYRSGDNAHVQNSIIFLEDLAEEFDPSEPWRFMEPRSTVDEEGHEVSEWQTRISQIGRFGKMPSAE</sequence>
<evidence type="ECO:0000313" key="3">
    <source>
        <dbReference type="Proteomes" id="UP000621386"/>
    </source>
</evidence>
<dbReference type="EMBL" id="JAERRH010000022">
    <property type="protein sequence ID" value="MBL1109630.1"/>
    <property type="molecule type" value="Genomic_DNA"/>
</dbReference>
<dbReference type="InterPro" id="IPR053755">
    <property type="entry name" value="CDI_immunity_sf"/>
</dbReference>
<protein>
    <recommendedName>
        <fullName evidence="1">CdiI C-terminal domain-containing protein</fullName>
    </recommendedName>
</protein>
<proteinExistence type="predicted"/>
<dbReference type="Proteomes" id="UP000621386">
    <property type="component" value="Unassembled WGS sequence"/>
</dbReference>
<feature type="domain" description="CdiI C-terminal" evidence="1">
    <location>
        <begin position="1"/>
        <end position="108"/>
    </location>
</feature>
<name>A0ABS1PC35_9ACTN</name>
<dbReference type="CDD" id="cd20699">
    <property type="entry name" value="CdiI_ECL-like"/>
    <property type="match status" value="1"/>
</dbReference>
<reference evidence="2 3" key="1">
    <citation type="submission" date="2021-01" db="EMBL/GenBank/DDBJ databases">
        <title>WGS of actinomycetes isolated from Thailand.</title>
        <authorList>
            <person name="Thawai C."/>
        </authorList>
    </citation>
    <scope>NUCLEOTIDE SEQUENCE [LARGE SCALE GENOMIC DNA]</scope>
    <source>
        <strain evidence="2 3">CH5-8</strain>
    </source>
</reference>
<accession>A0ABS1PC35</accession>
<evidence type="ECO:0000259" key="1">
    <source>
        <dbReference type="Pfam" id="PF18228"/>
    </source>
</evidence>
<evidence type="ECO:0000313" key="2">
    <source>
        <dbReference type="EMBL" id="MBL1109630.1"/>
    </source>
</evidence>
<keyword evidence="3" id="KW-1185">Reference proteome</keyword>